<organism evidence="2 3">
    <name type="scientific">Paraburkholderia monticola</name>
    <dbReference type="NCBI Taxonomy" id="1399968"/>
    <lineage>
        <taxon>Bacteria</taxon>
        <taxon>Pseudomonadati</taxon>
        <taxon>Pseudomonadota</taxon>
        <taxon>Betaproteobacteria</taxon>
        <taxon>Burkholderiales</taxon>
        <taxon>Burkholderiaceae</taxon>
        <taxon>Paraburkholderia</taxon>
    </lineage>
</organism>
<protein>
    <submittedName>
        <fullName evidence="2">Uncharacterized protein</fullName>
    </submittedName>
</protein>
<keyword evidence="1" id="KW-0732">Signal</keyword>
<dbReference type="STRING" id="1399968.CI15_10520"/>
<evidence type="ECO:0000313" key="2">
    <source>
        <dbReference type="EMBL" id="KXU88731.1"/>
    </source>
</evidence>
<proteinExistence type="predicted"/>
<feature type="signal peptide" evidence="1">
    <location>
        <begin position="1"/>
        <end position="34"/>
    </location>
</feature>
<gene>
    <name evidence="2" type="ORF">CI15_10520</name>
</gene>
<dbReference type="RefSeq" id="WP_062127418.1">
    <property type="nucleotide sequence ID" value="NZ_LRBG01000007.1"/>
</dbReference>
<comment type="caution">
    <text evidence="2">The sequence shown here is derived from an EMBL/GenBank/DDBJ whole genome shotgun (WGS) entry which is preliminary data.</text>
</comment>
<dbReference type="EMBL" id="LRBG01000007">
    <property type="protein sequence ID" value="KXU88731.1"/>
    <property type="molecule type" value="Genomic_DNA"/>
</dbReference>
<reference evidence="2 3" key="1">
    <citation type="journal article" date="2015" name="Int. J. Syst. Evol. Microbiol.">
        <title>Burkholderia monticola sp. nov., isolated from mountain soil.</title>
        <authorList>
            <person name="Baek I."/>
            <person name="Seo B."/>
            <person name="Lee I."/>
            <person name="Yi H."/>
            <person name="Chun J."/>
        </authorList>
    </citation>
    <scope>NUCLEOTIDE SEQUENCE [LARGE SCALE GENOMIC DNA]</scope>
    <source>
        <strain evidence="2 3">JC2948</strain>
    </source>
</reference>
<sequence length="213" mass="22286">MKTRMKMTRTRTLRALAVPALAAALFATTSAAWAQSSMPTGVRGTVTSLSGDLLKVHTRDGQDVDVKLAGDTPIRGVTLANVNDIKPDSYVGTAAIPQSDGTLKALEVHVFPPSMRGSGEGHRPWDLGANSTMTNGTVGSLVVSNGRTITVKYKDGEKKIVIPQDVPIVSLEPGSRALLTPGTKVVLFAHKDADGSMAANFISAGEHGVTPPM</sequence>
<keyword evidence="3" id="KW-1185">Reference proteome</keyword>
<name>A0A149PUK5_9BURK</name>
<dbReference type="OrthoDB" id="7068047at2"/>
<dbReference type="AlphaFoldDB" id="A0A149PUK5"/>
<evidence type="ECO:0000256" key="1">
    <source>
        <dbReference type="SAM" id="SignalP"/>
    </source>
</evidence>
<dbReference type="Proteomes" id="UP000075613">
    <property type="component" value="Unassembled WGS sequence"/>
</dbReference>
<feature type="chain" id="PRO_5007551658" evidence="1">
    <location>
        <begin position="35"/>
        <end position="213"/>
    </location>
</feature>
<accession>A0A149PUK5</accession>
<evidence type="ECO:0000313" key="3">
    <source>
        <dbReference type="Proteomes" id="UP000075613"/>
    </source>
</evidence>